<organism evidence="2 3">
    <name type="scientific">Nocardioides zhouii</name>
    <dbReference type="NCBI Taxonomy" id="1168729"/>
    <lineage>
        <taxon>Bacteria</taxon>
        <taxon>Bacillati</taxon>
        <taxon>Actinomycetota</taxon>
        <taxon>Actinomycetes</taxon>
        <taxon>Propionibacteriales</taxon>
        <taxon>Nocardioidaceae</taxon>
        <taxon>Nocardioides</taxon>
    </lineage>
</organism>
<dbReference type="CDD" id="cd24058">
    <property type="entry name" value="ASKHA_NBD_ROK_PPGK"/>
    <property type="match status" value="1"/>
</dbReference>
<dbReference type="NCBIfam" id="NF045942">
    <property type="entry name" value="PolPhglucPhase"/>
    <property type="match status" value="1"/>
</dbReference>
<comment type="caution">
    <text evidence="2">The sequence shown here is derived from an EMBL/GenBank/DDBJ whole genome shotgun (WGS) entry which is preliminary data.</text>
</comment>
<comment type="similarity">
    <text evidence="1">Belongs to the ROK (NagC/XylR) family.</text>
</comment>
<name>A0A4Q2SP59_9ACTN</name>
<dbReference type="AlphaFoldDB" id="A0A4Q2SP59"/>
<dbReference type="Gene3D" id="3.30.420.40">
    <property type="match status" value="2"/>
</dbReference>
<reference evidence="2 3" key="1">
    <citation type="submission" date="2019-01" db="EMBL/GenBank/DDBJ databases">
        <title>Novel species of Nocardioides.</title>
        <authorList>
            <person name="Liu Q."/>
            <person name="X Y.-H."/>
        </authorList>
    </citation>
    <scope>NUCLEOTIDE SEQUENCE [LARGE SCALE GENOMIC DNA]</scope>
    <source>
        <strain evidence="2 3">HLT2-9</strain>
    </source>
</reference>
<dbReference type="PANTHER" id="PTHR18964:SF146">
    <property type="entry name" value="POLYPHOSPHATE GLUCOKINASE"/>
    <property type="match status" value="1"/>
</dbReference>
<dbReference type="InterPro" id="IPR000600">
    <property type="entry name" value="ROK"/>
</dbReference>
<evidence type="ECO:0000313" key="3">
    <source>
        <dbReference type="Proteomes" id="UP000291101"/>
    </source>
</evidence>
<evidence type="ECO:0000256" key="1">
    <source>
        <dbReference type="ARBA" id="ARBA00006479"/>
    </source>
</evidence>
<dbReference type="InterPro" id="IPR043129">
    <property type="entry name" value="ATPase_NBD"/>
</dbReference>
<evidence type="ECO:0000313" key="2">
    <source>
        <dbReference type="EMBL" id="RYC05899.1"/>
    </source>
</evidence>
<dbReference type="SUPFAM" id="SSF53067">
    <property type="entry name" value="Actin-like ATPase domain"/>
    <property type="match status" value="1"/>
</dbReference>
<keyword evidence="3" id="KW-1185">Reference proteome</keyword>
<accession>A0A4Q2SP59</accession>
<dbReference type="Proteomes" id="UP000291101">
    <property type="component" value="Unassembled WGS sequence"/>
</dbReference>
<dbReference type="Pfam" id="PF00480">
    <property type="entry name" value="ROK"/>
    <property type="match status" value="1"/>
</dbReference>
<dbReference type="EMBL" id="SDWV01000019">
    <property type="protein sequence ID" value="RYC05899.1"/>
    <property type="molecule type" value="Genomic_DNA"/>
</dbReference>
<sequence>MRGDDGREPTDPTVGIDFGGTTIKGALVDTGTGQLASDWVHVDTPRPSSPDLVVEAIGHVVSRVATSTAAIGVAVPGIVRRGVLCSAANIDRGWIGVDVATLLRRELDRPVDVLNDADAAGLAEVRFGAARAGVAGDSASGLVLVTTLGTGIGSALISGGTVVPNSELGHLEVDGRIAEAWAATSVREREDLSYPEWAARLTRYFQHLERLFSPDLFVVGGAVSQSWDLFGHLIDIATPTVPAVLGNRAGIVGAALAAATQPVGRQR</sequence>
<proteinExistence type="inferred from homology"/>
<protein>
    <submittedName>
        <fullName evidence="2">ROK family protein</fullName>
    </submittedName>
</protein>
<dbReference type="PANTHER" id="PTHR18964">
    <property type="entry name" value="ROK (REPRESSOR, ORF, KINASE) FAMILY"/>
    <property type="match status" value="1"/>
</dbReference>
<dbReference type="OrthoDB" id="849313at2"/>
<gene>
    <name evidence="2" type="ORF">EUA94_16735</name>
</gene>